<sequence length="99" mass="10728">MHFSTLVTLTLSVFSAQAIAKDCTIGLDYCGGDLLTIGNYKDTIMQVLQSTPNLDADDDHTFHGLFTCAEGGWLKNAKYCDKGCWLAGSDSPNSDKCIE</sequence>
<evidence type="ECO:0000256" key="1">
    <source>
        <dbReference type="SAM" id="SignalP"/>
    </source>
</evidence>
<reference evidence="2 3" key="1">
    <citation type="submission" date="2017-12" db="EMBL/GenBank/DDBJ databases">
        <title>Comparative genomics of Botrytis spp.</title>
        <authorList>
            <person name="Valero-Jimenez C.A."/>
            <person name="Tapia P."/>
            <person name="Veloso J."/>
            <person name="Silva-Moreno E."/>
            <person name="Staats M."/>
            <person name="Valdes J.H."/>
            <person name="Van Kan J.A.L."/>
        </authorList>
    </citation>
    <scope>NUCLEOTIDE SEQUENCE [LARGE SCALE GENOMIC DNA]</scope>
    <source>
        <strain evidence="2 3">MUCL435</strain>
    </source>
</reference>
<feature type="chain" id="PRO_5020240189" description="Cyanovirin-N domain-containing protein" evidence="1">
    <location>
        <begin position="21"/>
        <end position="99"/>
    </location>
</feature>
<name>A0A4S8QR56_9HELO</name>
<protein>
    <recommendedName>
        <fullName evidence="4">Cyanovirin-N domain-containing protein</fullName>
    </recommendedName>
</protein>
<dbReference type="EMBL" id="PQXL01000298">
    <property type="protein sequence ID" value="THV47643.1"/>
    <property type="molecule type" value="Genomic_DNA"/>
</dbReference>
<feature type="signal peptide" evidence="1">
    <location>
        <begin position="1"/>
        <end position="20"/>
    </location>
</feature>
<keyword evidence="1" id="KW-0732">Signal</keyword>
<gene>
    <name evidence="2" type="ORF">BGAL_0298g00150</name>
</gene>
<evidence type="ECO:0000313" key="2">
    <source>
        <dbReference type="EMBL" id="THV47643.1"/>
    </source>
</evidence>
<accession>A0A4S8QR56</accession>
<dbReference type="OrthoDB" id="4186099at2759"/>
<comment type="caution">
    <text evidence="2">The sequence shown here is derived from an EMBL/GenBank/DDBJ whole genome shotgun (WGS) entry which is preliminary data.</text>
</comment>
<dbReference type="Proteomes" id="UP000308671">
    <property type="component" value="Unassembled WGS sequence"/>
</dbReference>
<keyword evidence="3" id="KW-1185">Reference proteome</keyword>
<organism evidence="2 3">
    <name type="scientific">Botrytis galanthina</name>
    <dbReference type="NCBI Taxonomy" id="278940"/>
    <lineage>
        <taxon>Eukaryota</taxon>
        <taxon>Fungi</taxon>
        <taxon>Dikarya</taxon>
        <taxon>Ascomycota</taxon>
        <taxon>Pezizomycotina</taxon>
        <taxon>Leotiomycetes</taxon>
        <taxon>Helotiales</taxon>
        <taxon>Sclerotiniaceae</taxon>
        <taxon>Botrytis</taxon>
    </lineage>
</organism>
<dbReference type="AlphaFoldDB" id="A0A4S8QR56"/>
<evidence type="ECO:0008006" key="4">
    <source>
        <dbReference type="Google" id="ProtNLM"/>
    </source>
</evidence>
<proteinExistence type="predicted"/>
<evidence type="ECO:0000313" key="3">
    <source>
        <dbReference type="Proteomes" id="UP000308671"/>
    </source>
</evidence>